<reference evidence="2" key="1">
    <citation type="submission" date="2018-05" db="EMBL/GenBank/DDBJ databases">
        <authorList>
            <person name="Lanie J.A."/>
            <person name="Ng W.-L."/>
            <person name="Kazmierczak K.M."/>
            <person name="Andrzejewski T.M."/>
            <person name="Davidsen T.M."/>
            <person name="Wayne K.J."/>
            <person name="Tettelin H."/>
            <person name="Glass J.I."/>
            <person name="Rusch D."/>
            <person name="Podicherti R."/>
            <person name="Tsui H.-C.T."/>
            <person name="Winkler M.E."/>
        </authorList>
    </citation>
    <scope>NUCLEOTIDE SEQUENCE</scope>
</reference>
<sequence>MGIVYYARYYEYFEAARTELLKSLGIRVTVIENEGYLLPV</sequence>
<dbReference type="Pfam" id="PF03061">
    <property type="entry name" value="4HBT"/>
    <property type="match status" value="1"/>
</dbReference>
<organism evidence="2">
    <name type="scientific">marine metagenome</name>
    <dbReference type="NCBI Taxonomy" id="408172"/>
    <lineage>
        <taxon>unclassified sequences</taxon>
        <taxon>metagenomes</taxon>
        <taxon>ecological metagenomes</taxon>
    </lineage>
</organism>
<dbReference type="SUPFAM" id="SSF54637">
    <property type="entry name" value="Thioesterase/thiol ester dehydrase-isomerase"/>
    <property type="match status" value="1"/>
</dbReference>
<protein>
    <recommendedName>
        <fullName evidence="1">Thioesterase domain-containing protein</fullName>
    </recommendedName>
</protein>
<feature type="domain" description="Thioesterase" evidence="1">
    <location>
        <begin position="1"/>
        <end position="32"/>
    </location>
</feature>
<dbReference type="InterPro" id="IPR029069">
    <property type="entry name" value="HotDog_dom_sf"/>
</dbReference>
<evidence type="ECO:0000259" key="1">
    <source>
        <dbReference type="Pfam" id="PF03061"/>
    </source>
</evidence>
<dbReference type="Gene3D" id="3.10.129.10">
    <property type="entry name" value="Hotdog Thioesterase"/>
    <property type="match status" value="1"/>
</dbReference>
<name>A0A382CTE6_9ZZZZ</name>
<proteinExistence type="predicted"/>
<dbReference type="AlphaFoldDB" id="A0A382CTE6"/>
<accession>A0A382CTE6</accession>
<dbReference type="EMBL" id="UINC01036024">
    <property type="protein sequence ID" value="SVB29355.1"/>
    <property type="molecule type" value="Genomic_DNA"/>
</dbReference>
<feature type="non-terminal residue" evidence="2">
    <location>
        <position position="40"/>
    </location>
</feature>
<evidence type="ECO:0000313" key="2">
    <source>
        <dbReference type="EMBL" id="SVB29355.1"/>
    </source>
</evidence>
<gene>
    <name evidence="2" type="ORF">METZ01_LOCUS182209</name>
</gene>
<dbReference type="InterPro" id="IPR006683">
    <property type="entry name" value="Thioestr_dom"/>
</dbReference>